<feature type="region of interest" description="Disordered" evidence="1">
    <location>
        <begin position="246"/>
        <end position="266"/>
    </location>
</feature>
<protein>
    <recommendedName>
        <fullName evidence="2">XRN2-binding (XTBD) domain-containing protein</fullName>
    </recommendedName>
</protein>
<evidence type="ECO:0000256" key="1">
    <source>
        <dbReference type="SAM" id="MobiDB-lite"/>
    </source>
</evidence>
<name>A0A8X6Q7F2_NEPPI</name>
<dbReference type="AlphaFoldDB" id="A0A8X6Q7F2"/>
<comment type="caution">
    <text evidence="3">The sequence shown here is derived from an EMBL/GenBank/DDBJ whole genome shotgun (WGS) entry which is preliminary data.</text>
</comment>
<dbReference type="PANTHER" id="PTHR48430:SF1">
    <property type="entry name" value="PARTNER OF XRN-2 PROTEIN 1"/>
    <property type="match status" value="1"/>
</dbReference>
<dbReference type="Proteomes" id="UP000887013">
    <property type="component" value="Unassembled WGS sequence"/>
</dbReference>
<feature type="domain" description="XRN2-binding (XTBD)" evidence="2">
    <location>
        <begin position="165"/>
        <end position="256"/>
    </location>
</feature>
<evidence type="ECO:0000259" key="2">
    <source>
        <dbReference type="PROSITE" id="PS51827"/>
    </source>
</evidence>
<dbReference type="EMBL" id="BMAW01026991">
    <property type="protein sequence ID" value="GFT99719.1"/>
    <property type="molecule type" value="Genomic_DNA"/>
</dbReference>
<evidence type="ECO:0000313" key="4">
    <source>
        <dbReference type="Proteomes" id="UP000887013"/>
    </source>
</evidence>
<dbReference type="OrthoDB" id="2359216at2759"/>
<evidence type="ECO:0000313" key="3">
    <source>
        <dbReference type="EMBL" id="GFT99719.1"/>
    </source>
</evidence>
<sequence length="292" mass="33963">MVFAWEIFKKQRNITKKPTSFLRRPRSIHLSKKDLLLVKDLWQRNPSKCLADTKKCYTCLLPVPAEEINASTSLGKRHFPGSMAKNSFVVPSRYKQIWIAPATRWIQRPPTPEPATSVFVLQPVHPSSPIPVVVAPPAPVLKNIKILIKKKNISEIVGTMSSTDLEVYRQPWETGPFWELKREFLKTYENDYPIDRLLCLAQAYSNMKLLHCSYPEPVIREVQNCSYNLKGNKRFLELHQNLEKRKNKKHELQAKNETQQNLKKGRKRNMNCKQIQVMNFHNALVCSMIINM</sequence>
<dbReference type="PROSITE" id="PS51827">
    <property type="entry name" value="XTBD"/>
    <property type="match status" value="1"/>
</dbReference>
<gene>
    <name evidence="3" type="primary">AVEN_87903_2</name>
    <name evidence="3" type="ORF">NPIL_704681</name>
</gene>
<proteinExistence type="predicted"/>
<accession>A0A8X6Q7F2</accession>
<organism evidence="3 4">
    <name type="scientific">Nephila pilipes</name>
    <name type="common">Giant wood spider</name>
    <name type="synonym">Nephila maculata</name>
    <dbReference type="NCBI Taxonomy" id="299642"/>
    <lineage>
        <taxon>Eukaryota</taxon>
        <taxon>Metazoa</taxon>
        <taxon>Ecdysozoa</taxon>
        <taxon>Arthropoda</taxon>
        <taxon>Chelicerata</taxon>
        <taxon>Arachnida</taxon>
        <taxon>Araneae</taxon>
        <taxon>Araneomorphae</taxon>
        <taxon>Entelegynae</taxon>
        <taxon>Araneoidea</taxon>
        <taxon>Nephilidae</taxon>
        <taxon>Nephila</taxon>
    </lineage>
</organism>
<dbReference type="Pfam" id="PF11952">
    <property type="entry name" value="XTBD"/>
    <property type="match status" value="1"/>
</dbReference>
<dbReference type="PANTHER" id="PTHR48430">
    <property type="entry name" value="PARTNER OF XRN-2 PROTEIN 1"/>
    <property type="match status" value="1"/>
</dbReference>
<dbReference type="InterPro" id="IPR021859">
    <property type="entry name" value="XTBD"/>
</dbReference>
<keyword evidence="4" id="KW-1185">Reference proteome</keyword>
<reference evidence="3" key="1">
    <citation type="submission" date="2020-08" db="EMBL/GenBank/DDBJ databases">
        <title>Multicomponent nature underlies the extraordinary mechanical properties of spider dragline silk.</title>
        <authorList>
            <person name="Kono N."/>
            <person name="Nakamura H."/>
            <person name="Mori M."/>
            <person name="Yoshida Y."/>
            <person name="Ohtoshi R."/>
            <person name="Malay A.D."/>
            <person name="Moran D.A.P."/>
            <person name="Tomita M."/>
            <person name="Numata K."/>
            <person name="Arakawa K."/>
        </authorList>
    </citation>
    <scope>NUCLEOTIDE SEQUENCE</scope>
</reference>